<reference evidence="1 2" key="1">
    <citation type="journal article" date="2021" name="Nat. Commun.">
        <title>Genetic determinants of endophytism in the Arabidopsis root mycobiome.</title>
        <authorList>
            <person name="Mesny F."/>
            <person name="Miyauchi S."/>
            <person name="Thiergart T."/>
            <person name="Pickel B."/>
            <person name="Atanasova L."/>
            <person name="Karlsson M."/>
            <person name="Huettel B."/>
            <person name="Barry K.W."/>
            <person name="Haridas S."/>
            <person name="Chen C."/>
            <person name="Bauer D."/>
            <person name="Andreopoulos W."/>
            <person name="Pangilinan J."/>
            <person name="LaButti K."/>
            <person name="Riley R."/>
            <person name="Lipzen A."/>
            <person name="Clum A."/>
            <person name="Drula E."/>
            <person name="Henrissat B."/>
            <person name="Kohler A."/>
            <person name="Grigoriev I.V."/>
            <person name="Martin F.M."/>
            <person name="Hacquard S."/>
        </authorList>
    </citation>
    <scope>NUCLEOTIDE SEQUENCE [LARGE SCALE GENOMIC DNA]</scope>
    <source>
        <strain evidence="1 2">MPI-SDFR-AT-0079</strain>
    </source>
</reference>
<gene>
    <name evidence="1" type="ORF">F5144DRAFT_647272</name>
</gene>
<accession>A0ACB7PDS1</accession>
<name>A0ACB7PDS1_9PEZI</name>
<evidence type="ECO:0000313" key="2">
    <source>
        <dbReference type="Proteomes" id="UP000724584"/>
    </source>
</evidence>
<comment type="caution">
    <text evidence="1">The sequence shown here is derived from an EMBL/GenBank/DDBJ whole genome shotgun (WGS) entry which is preliminary data.</text>
</comment>
<evidence type="ECO:0000313" key="1">
    <source>
        <dbReference type="EMBL" id="KAH6637233.1"/>
    </source>
</evidence>
<sequence length="346" mass="40339">MILDCIRGLSPWRLIRWWRPLPPIPIFSCREHKEIIWLILGHLPPESVAAFALTCSWFKKLIYDAREDELVRFPLGEEERLRVVDWIEKDVPHLYKCYECKYLHHWNPGQGLKPLVMNRHLYGELHGPALQDFSYTTQTGLGGRLVQNRSWSPRIIGDELYFKITTQLYHDQGLARNLRMKIDDIYFSNTLMCQHVSLTKPLLRRYRTYELDKPLAPGMQFAPVTGPLRSCPRCFTDFCIDVEYGPLPTCSKTMEGWIITITRWHQLGKFRSPEDTKWYNFQNNNSDDEQLGPQRKDISEAGMVYSNWSAQDDESAEPTADDGIVQTVRRGNAGFVGLASGNERWW</sequence>
<dbReference type="EMBL" id="JAGIZQ010000003">
    <property type="protein sequence ID" value="KAH6637233.1"/>
    <property type="molecule type" value="Genomic_DNA"/>
</dbReference>
<proteinExistence type="predicted"/>
<organism evidence="1 2">
    <name type="scientific">Chaetomium tenue</name>
    <dbReference type="NCBI Taxonomy" id="1854479"/>
    <lineage>
        <taxon>Eukaryota</taxon>
        <taxon>Fungi</taxon>
        <taxon>Dikarya</taxon>
        <taxon>Ascomycota</taxon>
        <taxon>Pezizomycotina</taxon>
        <taxon>Sordariomycetes</taxon>
        <taxon>Sordariomycetidae</taxon>
        <taxon>Sordariales</taxon>
        <taxon>Chaetomiaceae</taxon>
        <taxon>Chaetomium</taxon>
    </lineage>
</organism>
<keyword evidence="2" id="KW-1185">Reference proteome</keyword>
<protein>
    <submittedName>
        <fullName evidence="1">Uncharacterized protein</fullName>
    </submittedName>
</protein>
<dbReference type="Proteomes" id="UP000724584">
    <property type="component" value="Unassembled WGS sequence"/>
</dbReference>